<keyword evidence="1" id="KW-0472">Membrane</keyword>
<feature type="transmembrane region" description="Helical" evidence="1">
    <location>
        <begin position="86"/>
        <end position="113"/>
    </location>
</feature>
<evidence type="ECO:0000313" key="2">
    <source>
        <dbReference type="Proteomes" id="UP000887578"/>
    </source>
</evidence>
<feature type="transmembrane region" description="Helical" evidence="1">
    <location>
        <begin position="43"/>
        <end position="65"/>
    </location>
</feature>
<sequence length="166" mass="18435">MIAATSFMLHASFAYAPNPFPQFIPSLSPSGMSVEEIAETRRWHFRIIFCSLNFIATVIITAFIQRPKIVKQTNVQRFTISLTQKLLFIKVGIDISVFVIEFAVSNAAGYSAVNILGSYARAFSALDAFLSSLCFSYALKTLSRKTQLKSQTSVIAFTEQMPSISK</sequence>
<keyword evidence="2" id="KW-1185">Reference proteome</keyword>
<dbReference type="WBParaSite" id="PDA_v2.g1146.t1">
    <property type="protein sequence ID" value="PDA_v2.g1146.t1"/>
    <property type="gene ID" value="PDA_v2.g1146"/>
</dbReference>
<proteinExistence type="predicted"/>
<protein>
    <submittedName>
        <fullName evidence="3">Vomeronasal type-1 receptor</fullName>
    </submittedName>
</protein>
<accession>A0A914P119</accession>
<organism evidence="2 3">
    <name type="scientific">Panagrolaimus davidi</name>
    <dbReference type="NCBI Taxonomy" id="227884"/>
    <lineage>
        <taxon>Eukaryota</taxon>
        <taxon>Metazoa</taxon>
        <taxon>Ecdysozoa</taxon>
        <taxon>Nematoda</taxon>
        <taxon>Chromadorea</taxon>
        <taxon>Rhabditida</taxon>
        <taxon>Tylenchina</taxon>
        <taxon>Panagrolaimomorpha</taxon>
        <taxon>Panagrolaimoidea</taxon>
        <taxon>Panagrolaimidae</taxon>
        <taxon>Panagrolaimus</taxon>
    </lineage>
</organism>
<reference evidence="3" key="1">
    <citation type="submission" date="2022-11" db="UniProtKB">
        <authorList>
            <consortium name="WormBaseParasite"/>
        </authorList>
    </citation>
    <scope>IDENTIFICATION</scope>
</reference>
<evidence type="ECO:0000313" key="3">
    <source>
        <dbReference type="WBParaSite" id="PDA_v2.g1146.t1"/>
    </source>
</evidence>
<dbReference type="AlphaFoldDB" id="A0A914P119"/>
<dbReference type="Proteomes" id="UP000887578">
    <property type="component" value="Unplaced"/>
</dbReference>
<feature type="transmembrane region" description="Helical" evidence="1">
    <location>
        <begin position="119"/>
        <end position="139"/>
    </location>
</feature>
<keyword evidence="1" id="KW-0812">Transmembrane</keyword>
<evidence type="ECO:0000256" key="1">
    <source>
        <dbReference type="SAM" id="Phobius"/>
    </source>
</evidence>
<keyword evidence="1" id="KW-1133">Transmembrane helix</keyword>
<name>A0A914P119_9BILA</name>